<dbReference type="AlphaFoldDB" id="A0A926VF87"/>
<evidence type="ECO:0000256" key="3">
    <source>
        <dbReference type="ARBA" id="ARBA00023002"/>
    </source>
</evidence>
<dbReference type="SMART" id="SM01150">
    <property type="entry name" value="DUF1338"/>
    <property type="match status" value="1"/>
</dbReference>
<dbReference type="CDD" id="cd16350">
    <property type="entry name" value="VOC_like"/>
    <property type="match status" value="1"/>
</dbReference>
<dbReference type="EMBL" id="JACJPW010000020">
    <property type="protein sequence ID" value="MBD2181439.1"/>
    <property type="molecule type" value="Genomic_DNA"/>
</dbReference>
<dbReference type="EC" id="1.13.11.93" evidence="6"/>
<sequence>MSNIEVTRNLWHKLWEKYSARVSYAKVYQQMITEAGGVVANDHIAFRSLGLNVNGVNLGIPYLERIVESLGYSAAGEYVFADKHLYARHYRHPEQEEFDLPKLFISELIVDELPDEISQQIYQTVSSINSSIYPNLSELEKADVELIVNELENVFDRPWQPPVRSSVEAVNKVTQYGAWVLLHGYAVNHFTGYVNRQNTDRYPDIETTVRGLSERGVPMKAEIEGTLEIGLRQTATQAVTEMVTVRDDTSGELISIPWTYAYYEIAERFLVEIGSGQKVLFDAFQGNNATHLFEMTKLSRGTRG</sequence>
<dbReference type="GO" id="GO:0051213">
    <property type="term" value="F:dioxygenase activity"/>
    <property type="evidence" value="ECO:0007669"/>
    <property type="project" value="UniProtKB-KW"/>
</dbReference>
<accession>A0A926VF87</accession>
<keyword evidence="3" id="KW-0560">Oxidoreductase</keyword>
<dbReference type="PANTHER" id="PTHR31136:SF5">
    <property type="entry name" value="2-OXOADIPATE DIOXYGENASE_DECARBOXYLASE, CHLOROPLASTIC"/>
    <property type="match status" value="1"/>
</dbReference>
<reference evidence="8" key="2">
    <citation type="submission" date="2020-08" db="EMBL/GenBank/DDBJ databases">
        <authorList>
            <person name="Chen M."/>
            <person name="Teng W."/>
            <person name="Zhao L."/>
            <person name="Hu C."/>
            <person name="Zhou Y."/>
            <person name="Han B."/>
            <person name="Song L."/>
            <person name="Shu W."/>
        </authorList>
    </citation>
    <scope>NUCLEOTIDE SEQUENCE</scope>
    <source>
        <strain evidence="8">FACHB-1375</strain>
    </source>
</reference>
<dbReference type="PANTHER" id="PTHR31136">
    <property type="entry name" value="DUF1338 DOMAIN-CONTAINING PROTEIN"/>
    <property type="match status" value="1"/>
</dbReference>
<dbReference type="Gene3D" id="3.10.180.50">
    <property type="match status" value="1"/>
</dbReference>
<gene>
    <name evidence="8" type="ORF">H6G03_10015</name>
</gene>
<evidence type="ECO:0000256" key="5">
    <source>
        <dbReference type="ARBA" id="ARBA00035013"/>
    </source>
</evidence>
<keyword evidence="2" id="KW-0223">Dioxygenase</keyword>
<evidence type="ECO:0000256" key="7">
    <source>
        <dbReference type="ARBA" id="ARBA00035045"/>
    </source>
</evidence>
<dbReference type="RefSeq" id="WP_190464222.1">
    <property type="nucleotide sequence ID" value="NZ_JACJPW010000020.1"/>
</dbReference>
<evidence type="ECO:0000256" key="4">
    <source>
        <dbReference type="ARBA" id="ARBA00023004"/>
    </source>
</evidence>
<evidence type="ECO:0000256" key="6">
    <source>
        <dbReference type="ARBA" id="ARBA00035023"/>
    </source>
</evidence>
<dbReference type="Pfam" id="PF07063">
    <property type="entry name" value="HGLS"/>
    <property type="match status" value="1"/>
</dbReference>
<protein>
    <recommendedName>
        <fullName evidence="6">2-oxoadipate dioxygenase/decarboxylase</fullName>
        <ecNumber evidence="6">1.13.11.93</ecNumber>
    </recommendedName>
    <alternativeName>
        <fullName evidence="7">2-hydroxyglutarate synthase</fullName>
    </alternativeName>
</protein>
<organism evidence="8 9">
    <name type="scientific">Aerosakkonema funiforme FACHB-1375</name>
    <dbReference type="NCBI Taxonomy" id="2949571"/>
    <lineage>
        <taxon>Bacteria</taxon>
        <taxon>Bacillati</taxon>
        <taxon>Cyanobacteriota</taxon>
        <taxon>Cyanophyceae</taxon>
        <taxon>Oscillatoriophycideae</taxon>
        <taxon>Aerosakkonematales</taxon>
        <taxon>Aerosakkonemataceae</taxon>
        <taxon>Aerosakkonema</taxon>
    </lineage>
</organism>
<dbReference type="InterPro" id="IPR009770">
    <property type="entry name" value="HGLS"/>
</dbReference>
<name>A0A926VF87_9CYAN</name>
<keyword evidence="4" id="KW-0408">Iron</keyword>
<comment type="similarity">
    <text evidence="5">Belongs to the 2-oxoadipate dioxygenase/decarboxylase family.</text>
</comment>
<evidence type="ECO:0000313" key="9">
    <source>
        <dbReference type="Proteomes" id="UP000641646"/>
    </source>
</evidence>
<evidence type="ECO:0000256" key="2">
    <source>
        <dbReference type="ARBA" id="ARBA00022964"/>
    </source>
</evidence>
<comment type="caution">
    <text evidence="8">The sequence shown here is derived from an EMBL/GenBank/DDBJ whole genome shotgun (WGS) entry which is preliminary data.</text>
</comment>
<evidence type="ECO:0000313" key="8">
    <source>
        <dbReference type="EMBL" id="MBD2181439.1"/>
    </source>
</evidence>
<reference evidence="8" key="1">
    <citation type="journal article" date="2015" name="ISME J.">
        <title>Draft Genome Sequence of Streptomyces incarnatus NRRL8089, which Produces the Nucleoside Antibiotic Sinefungin.</title>
        <authorList>
            <person name="Oshima K."/>
            <person name="Hattori M."/>
            <person name="Shimizu H."/>
            <person name="Fukuda K."/>
            <person name="Nemoto M."/>
            <person name="Inagaki K."/>
            <person name="Tamura T."/>
        </authorList>
    </citation>
    <scope>NUCLEOTIDE SEQUENCE</scope>
    <source>
        <strain evidence="8">FACHB-1375</strain>
    </source>
</reference>
<comment type="cofactor">
    <cofactor evidence="1">
        <name>Fe(2+)</name>
        <dbReference type="ChEBI" id="CHEBI:29033"/>
    </cofactor>
</comment>
<proteinExistence type="inferred from homology"/>
<dbReference type="Proteomes" id="UP000641646">
    <property type="component" value="Unassembled WGS sequence"/>
</dbReference>
<keyword evidence="9" id="KW-1185">Reference proteome</keyword>
<evidence type="ECO:0000256" key="1">
    <source>
        <dbReference type="ARBA" id="ARBA00001954"/>
    </source>
</evidence>